<keyword evidence="3" id="KW-1185">Reference proteome</keyword>
<dbReference type="Gramene" id="TuG1812G0200002958.01.T01">
    <property type="protein sequence ID" value="TuG1812G0200002958.01.T01"/>
    <property type="gene ID" value="TuG1812G0200002958.01"/>
</dbReference>
<organism evidence="2 3">
    <name type="scientific">Triticum urartu</name>
    <name type="common">Red wild einkorn</name>
    <name type="synonym">Crithodium urartu</name>
    <dbReference type="NCBI Taxonomy" id="4572"/>
    <lineage>
        <taxon>Eukaryota</taxon>
        <taxon>Viridiplantae</taxon>
        <taxon>Streptophyta</taxon>
        <taxon>Embryophyta</taxon>
        <taxon>Tracheophyta</taxon>
        <taxon>Spermatophyta</taxon>
        <taxon>Magnoliopsida</taxon>
        <taxon>Liliopsida</taxon>
        <taxon>Poales</taxon>
        <taxon>Poaceae</taxon>
        <taxon>BOP clade</taxon>
        <taxon>Pooideae</taxon>
        <taxon>Triticodae</taxon>
        <taxon>Triticeae</taxon>
        <taxon>Triticinae</taxon>
        <taxon>Triticum</taxon>
    </lineage>
</organism>
<evidence type="ECO:0000256" key="1">
    <source>
        <dbReference type="SAM" id="MobiDB-lite"/>
    </source>
</evidence>
<dbReference type="Proteomes" id="UP000015106">
    <property type="component" value="Chromosome 2"/>
</dbReference>
<protein>
    <submittedName>
        <fullName evidence="2">Uncharacterized protein</fullName>
    </submittedName>
</protein>
<proteinExistence type="predicted"/>
<accession>A0A8R7THL5</accession>
<evidence type="ECO:0000313" key="3">
    <source>
        <dbReference type="Proteomes" id="UP000015106"/>
    </source>
</evidence>
<reference evidence="3" key="1">
    <citation type="journal article" date="2013" name="Nature">
        <title>Draft genome of the wheat A-genome progenitor Triticum urartu.</title>
        <authorList>
            <person name="Ling H.Q."/>
            <person name="Zhao S."/>
            <person name="Liu D."/>
            <person name="Wang J."/>
            <person name="Sun H."/>
            <person name="Zhang C."/>
            <person name="Fan H."/>
            <person name="Li D."/>
            <person name="Dong L."/>
            <person name="Tao Y."/>
            <person name="Gao C."/>
            <person name="Wu H."/>
            <person name="Li Y."/>
            <person name="Cui Y."/>
            <person name="Guo X."/>
            <person name="Zheng S."/>
            <person name="Wang B."/>
            <person name="Yu K."/>
            <person name="Liang Q."/>
            <person name="Yang W."/>
            <person name="Lou X."/>
            <person name="Chen J."/>
            <person name="Feng M."/>
            <person name="Jian J."/>
            <person name="Zhang X."/>
            <person name="Luo G."/>
            <person name="Jiang Y."/>
            <person name="Liu J."/>
            <person name="Wang Z."/>
            <person name="Sha Y."/>
            <person name="Zhang B."/>
            <person name="Wu H."/>
            <person name="Tang D."/>
            <person name="Shen Q."/>
            <person name="Xue P."/>
            <person name="Zou S."/>
            <person name="Wang X."/>
            <person name="Liu X."/>
            <person name="Wang F."/>
            <person name="Yang Y."/>
            <person name="An X."/>
            <person name="Dong Z."/>
            <person name="Zhang K."/>
            <person name="Zhang X."/>
            <person name="Luo M.C."/>
            <person name="Dvorak J."/>
            <person name="Tong Y."/>
            <person name="Wang J."/>
            <person name="Yang H."/>
            <person name="Li Z."/>
            <person name="Wang D."/>
            <person name="Zhang A."/>
            <person name="Wang J."/>
        </authorList>
    </citation>
    <scope>NUCLEOTIDE SEQUENCE</scope>
    <source>
        <strain evidence="3">cv. G1812</strain>
    </source>
</reference>
<feature type="region of interest" description="Disordered" evidence="1">
    <location>
        <begin position="1"/>
        <end position="30"/>
    </location>
</feature>
<sequence>MASSASYLADHGGPPPLAAHHHRSQQRRGAKINVNLVALFMDPTQPLPPRHGTSTSQRRTTTFLTTCQPRRGPPALEFLPRRLNLLFSHGFLPSTTPSGA</sequence>
<evidence type="ECO:0000313" key="2">
    <source>
        <dbReference type="EnsemblPlants" id="TuG1812G0200002958.01.T01"/>
    </source>
</evidence>
<reference evidence="2" key="2">
    <citation type="submission" date="2018-03" db="EMBL/GenBank/DDBJ databases">
        <title>The Triticum urartu genome reveals the dynamic nature of wheat genome evolution.</title>
        <authorList>
            <person name="Ling H."/>
            <person name="Ma B."/>
            <person name="Shi X."/>
            <person name="Liu H."/>
            <person name="Dong L."/>
            <person name="Sun H."/>
            <person name="Cao Y."/>
            <person name="Gao Q."/>
            <person name="Zheng S."/>
            <person name="Li Y."/>
            <person name="Yu Y."/>
            <person name="Du H."/>
            <person name="Qi M."/>
            <person name="Li Y."/>
            <person name="Yu H."/>
            <person name="Cui Y."/>
            <person name="Wang N."/>
            <person name="Chen C."/>
            <person name="Wu H."/>
            <person name="Zhao Y."/>
            <person name="Zhang J."/>
            <person name="Li Y."/>
            <person name="Zhou W."/>
            <person name="Zhang B."/>
            <person name="Hu W."/>
            <person name="Eijk M."/>
            <person name="Tang J."/>
            <person name="Witsenboer H."/>
            <person name="Zhao S."/>
            <person name="Li Z."/>
            <person name="Zhang A."/>
            <person name="Wang D."/>
            <person name="Liang C."/>
        </authorList>
    </citation>
    <scope>NUCLEOTIDE SEQUENCE [LARGE SCALE GENOMIC DNA]</scope>
    <source>
        <strain evidence="2">cv. G1812</strain>
    </source>
</reference>
<feature type="compositionally biased region" description="Basic residues" evidence="1">
    <location>
        <begin position="19"/>
        <end position="30"/>
    </location>
</feature>
<name>A0A8R7THL5_TRIUA</name>
<dbReference type="AlphaFoldDB" id="A0A8R7THL5"/>
<reference evidence="2" key="3">
    <citation type="submission" date="2022-06" db="UniProtKB">
        <authorList>
            <consortium name="EnsemblPlants"/>
        </authorList>
    </citation>
    <scope>IDENTIFICATION</scope>
</reference>
<dbReference type="EnsemblPlants" id="TuG1812G0200002958.01.T01">
    <property type="protein sequence ID" value="TuG1812G0200002958.01.T01"/>
    <property type="gene ID" value="TuG1812G0200002958.01"/>
</dbReference>